<comment type="caution">
    <text evidence="12">The sequence shown here is derived from an EMBL/GenBank/DDBJ whole genome shotgun (WGS) entry which is preliminary data.</text>
</comment>
<keyword evidence="7" id="KW-0235">DNA replication</keyword>
<sequence length="1163" mass="131102">MLEFVHLHVHTEYSLLDGASRIDKLLDRCRELGMDKLAITDHGVLYGVVDFYKKAKARGIKPILGCEMYVAAGSHLEKQNKEYNHLILLAQNETGYQNLVKLVSLAFLEGFYYKPRIDEELLRTHSEGLICMSACLAGAIPQALLQGQDQKARRIAERYQAMFPGRYYIELMDHHLPEEREVMPKLIALARELQIPMTATNDIHYILKEDAEAQEILMCIQTGKTLDDPEHMRLETEEFYLKSPEEMARLFEAVPDALENTVKIADQCQVDFDFDTMHLPAFDVPEGYTAAGFFRKLCQEGIEKRFQPVPSEVQERLESEMSMIEQMGYVDYFLIVHDFIKYAKDHGIPVGPGRGSAAGSITAYALSITDVNPLKYGLIFERFLNPERISMPDIDIDFDYERRGEVIDYVVEKYGQDRVAQIITFGTMAARAVIRDVGRALGMAYSQVDPIAKMIPFVLGMTIDKALEMNGELKRLAEEDEAVGRLIRLAKVLEGLPRHASTHAAGVVISKVPLMEYVPLQKTEDSVVTQFPMTTLEELGLLKMDFLGLRTLTVIQEAIDLVEKNKGVKVEFEKMDMEDPGVYEMLSSGDTDGVFQMEGTGMRSFLRDLKPNCFEDIIAGISLYRPGPMEQIPRYIAGRRHPDQVKYAHPLLEPILSVTFGCMVYQEQVMQIVRDLAGYSMGRSDLVRRAMSKKKKDVMERERDIFINGLVEDGERVLPGCVGNGVDAKTANDIFDEMTAFAQYAFNKSHAAAYGVVAYRTAYLKVHYPLEFMAALLNSVMGNTEKIALYIDTCRHKGIKVLPPDVNTSYRKFSVDGESIRFGLLAIKNVGSTAVEILVEERQKNGPFKDFLDFCQRGDSEFLNKRMVESMIKAGAFDSLGAIRPQLMYVYEKVMDSVAQERKHNVKGQISLFSMEESAASSMMPKLELPDLPSYAPTVQLALEKETMGVYISGHPLEAYVKELEKMEWTVARLKERLEENALLTGDLYDGKRIELAGMVAGRTLKYTKNNQVMAFVQLEDMTGSLECLIFPKVYEKSQGLLTEGMAIRVRGKLSVREEEDPKILADEVLPLGAVAEPEPERERPVPAQGKLYIKVPTIDDPVVKKIRIALRLNPGELPVILMDASDRRTYAMKSLPIKPGPELLDSLKKLVGEDSVRLKVGH</sequence>
<dbReference type="InterPro" id="IPR012340">
    <property type="entry name" value="NA-bd_OB-fold"/>
</dbReference>
<dbReference type="Pfam" id="PF02811">
    <property type="entry name" value="PHP"/>
    <property type="match status" value="1"/>
</dbReference>
<evidence type="ECO:0000256" key="1">
    <source>
        <dbReference type="ARBA" id="ARBA00004496"/>
    </source>
</evidence>
<dbReference type="NCBIfam" id="TIGR00594">
    <property type="entry name" value="polc"/>
    <property type="match status" value="1"/>
</dbReference>
<dbReference type="Gene3D" id="2.40.50.140">
    <property type="entry name" value="Nucleic acid-binding proteins"/>
    <property type="match status" value="1"/>
</dbReference>
<protein>
    <recommendedName>
        <fullName evidence="4">DNA polymerase III subunit alpha</fullName>
        <ecNumber evidence="3">2.7.7.7</ecNumber>
    </recommendedName>
</protein>
<evidence type="ECO:0000256" key="7">
    <source>
        <dbReference type="ARBA" id="ARBA00022705"/>
    </source>
</evidence>
<dbReference type="PANTHER" id="PTHR32294">
    <property type="entry name" value="DNA POLYMERASE III SUBUNIT ALPHA"/>
    <property type="match status" value="1"/>
</dbReference>
<dbReference type="EMBL" id="JACRSR010000001">
    <property type="protein sequence ID" value="MBC8531366.1"/>
    <property type="molecule type" value="Genomic_DNA"/>
</dbReference>
<evidence type="ECO:0000256" key="3">
    <source>
        <dbReference type="ARBA" id="ARBA00012417"/>
    </source>
</evidence>
<dbReference type="GO" id="GO:0006260">
    <property type="term" value="P:DNA replication"/>
    <property type="evidence" value="ECO:0007669"/>
    <property type="project" value="UniProtKB-KW"/>
</dbReference>
<comment type="subcellular location">
    <subcellularLocation>
        <location evidence="1">Cytoplasm</location>
    </subcellularLocation>
</comment>
<feature type="domain" description="Polymerase/histidinol phosphatase N-terminal" evidence="11">
    <location>
        <begin position="5"/>
        <end position="72"/>
    </location>
</feature>
<dbReference type="InterPro" id="IPR004365">
    <property type="entry name" value="NA-bd_OB_tRNA"/>
</dbReference>
<name>A0A926HQL5_9FIRM</name>
<dbReference type="Pfam" id="PF17657">
    <property type="entry name" value="DNA_pol3_finger"/>
    <property type="match status" value="1"/>
</dbReference>
<reference evidence="12" key="1">
    <citation type="submission" date="2020-08" db="EMBL/GenBank/DDBJ databases">
        <title>Genome public.</title>
        <authorList>
            <person name="Liu C."/>
            <person name="Sun Q."/>
        </authorList>
    </citation>
    <scope>NUCLEOTIDE SEQUENCE</scope>
    <source>
        <strain evidence="12">NSJ-53</strain>
    </source>
</reference>
<dbReference type="NCBIfam" id="NF005298">
    <property type="entry name" value="PRK06826.1"/>
    <property type="match status" value="1"/>
</dbReference>
<keyword evidence="6 12" id="KW-0548">Nucleotidyltransferase</keyword>
<dbReference type="RefSeq" id="WP_249315913.1">
    <property type="nucleotide sequence ID" value="NZ_JACRSR010000001.1"/>
</dbReference>
<dbReference type="InterPro" id="IPR011708">
    <property type="entry name" value="DNA_pol3_alpha_NTPase_dom"/>
</dbReference>
<evidence type="ECO:0000256" key="4">
    <source>
        <dbReference type="ARBA" id="ARBA00019114"/>
    </source>
</evidence>
<keyword evidence="5 12" id="KW-0808">Transferase</keyword>
<dbReference type="InterPro" id="IPR016195">
    <property type="entry name" value="Pol/histidinol_Pase-like"/>
</dbReference>
<dbReference type="GO" id="GO:0008408">
    <property type="term" value="F:3'-5' exonuclease activity"/>
    <property type="evidence" value="ECO:0007669"/>
    <property type="project" value="InterPro"/>
</dbReference>
<evidence type="ECO:0000256" key="6">
    <source>
        <dbReference type="ARBA" id="ARBA00022695"/>
    </source>
</evidence>
<dbReference type="InterPro" id="IPR040982">
    <property type="entry name" value="DNA_pol3_finger"/>
</dbReference>
<keyword evidence="13" id="KW-1185">Reference proteome</keyword>
<dbReference type="EC" id="2.7.7.7" evidence="3"/>
<dbReference type="Gene3D" id="1.10.10.1600">
    <property type="entry name" value="Bacterial DNA polymerase III alpha subunit, thumb domain"/>
    <property type="match status" value="1"/>
</dbReference>
<evidence type="ECO:0000313" key="12">
    <source>
        <dbReference type="EMBL" id="MBC8531366.1"/>
    </source>
</evidence>
<evidence type="ECO:0000256" key="9">
    <source>
        <dbReference type="ARBA" id="ARBA00025611"/>
    </source>
</evidence>
<dbReference type="Proteomes" id="UP000623172">
    <property type="component" value="Unassembled WGS sequence"/>
</dbReference>
<evidence type="ECO:0000313" key="13">
    <source>
        <dbReference type="Proteomes" id="UP000623172"/>
    </source>
</evidence>
<comment type="catalytic activity">
    <reaction evidence="10">
        <text>DNA(n) + a 2'-deoxyribonucleoside 5'-triphosphate = DNA(n+1) + diphosphate</text>
        <dbReference type="Rhea" id="RHEA:22508"/>
        <dbReference type="Rhea" id="RHEA-COMP:17339"/>
        <dbReference type="Rhea" id="RHEA-COMP:17340"/>
        <dbReference type="ChEBI" id="CHEBI:33019"/>
        <dbReference type="ChEBI" id="CHEBI:61560"/>
        <dbReference type="ChEBI" id="CHEBI:173112"/>
        <dbReference type="EC" id="2.7.7.7"/>
    </reaction>
</comment>
<organism evidence="12 13">
    <name type="scientific">Gehongia tenuis</name>
    <dbReference type="NCBI Taxonomy" id="2763655"/>
    <lineage>
        <taxon>Bacteria</taxon>
        <taxon>Bacillati</taxon>
        <taxon>Bacillota</taxon>
        <taxon>Clostridia</taxon>
        <taxon>Christensenellales</taxon>
        <taxon>Christensenellaceae</taxon>
        <taxon>Gehongia</taxon>
    </lineage>
</organism>
<dbReference type="PANTHER" id="PTHR32294:SF0">
    <property type="entry name" value="DNA POLYMERASE III SUBUNIT ALPHA"/>
    <property type="match status" value="1"/>
</dbReference>
<evidence type="ECO:0000256" key="2">
    <source>
        <dbReference type="ARBA" id="ARBA00009496"/>
    </source>
</evidence>
<dbReference type="InterPro" id="IPR041931">
    <property type="entry name" value="DNA_pol3_alpha_thumb_dom"/>
</dbReference>
<dbReference type="Gene3D" id="3.20.20.140">
    <property type="entry name" value="Metal-dependent hydrolases"/>
    <property type="match status" value="1"/>
</dbReference>
<dbReference type="SUPFAM" id="SSF89550">
    <property type="entry name" value="PHP domain-like"/>
    <property type="match status" value="1"/>
</dbReference>
<dbReference type="Pfam" id="PF01336">
    <property type="entry name" value="tRNA_anti-codon"/>
    <property type="match status" value="1"/>
</dbReference>
<dbReference type="GO" id="GO:0005737">
    <property type="term" value="C:cytoplasm"/>
    <property type="evidence" value="ECO:0007669"/>
    <property type="project" value="UniProtKB-SubCell"/>
</dbReference>
<gene>
    <name evidence="12" type="ORF">H8696_05830</name>
</gene>
<comment type="function">
    <text evidence="9">DNA polymerase III is a complex, multichain enzyme responsible for most of the replicative synthesis in bacteria. This DNA polymerase also exhibits 3' to 5' exonuclease activity. The alpha chain is the DNA polymerase.</text>
</comment>
<dbReference type="InterPro" id="IPR004013">
    <property type="entry name" value="PHP_dom"/>
</dbReference>
<evidence type="ECO:0000256" key="8">
    <source>
        <dbReference type="ARBA" id="ARBA00022932"/>
    </source>
</evidence>
<dbReference type="AlphaFoldDB" id="A0A926HQL5"/>
<dbReference type="GO" id="GO:0003676">
    <property type="term" value="F:nucleic acid binding"/>
    <property type="evidence" value="ECO:0007669"/>
    <property type="project" value="InterPro"/>
</dbReference>
<dbReference type="Pfam" id="PF14579">
    <property type="entry name" value="HHH_6"/>
    <property type="match status" value="1"/>
</dbReference>
<evidence type="ECO:0000259" key="11">
    <source>
        <dbReference type="SMART" id="SM00481"/>
    </source>
</evidence>
<dbReference type="InterPro" id="IPR003141">
    <property type="entry name" value="Pol/His_phosphatase_N"/>
</dbReference>
<evidence type="ECO:0000256" key="5">
    <source>
        <dbReference type="ARBA" id="ARBA00022679"/>
    </source>
</evidence>
<dbReference type="Gene3D" id="1.10.150.870">
    <property type="match status" value="1"/>
</dbReference>
<dbReference type="NCBIfam" id="NF004226">
    <property type="entry name" value="PRK05673.1"/>
    <property type="match status" value="1"/>
</dbReference>
<proteinExistence type="inferred from homology"/>
<dbReference type="GO" id="GO:0003887">
    <property type="term" value="F:DNA-directed DNA polymerase activity"/>
    <property type="evidence" value="ECO:0007669"/>
    <property type="project" value="UniProtKB-KW"/>
</dbReference>
<keyword evidence="8" id="KW-0239">DNA-directed DNA polymerase</keyword>
<dbReference type="SMART" id="SM00481">
    <property type="entry name" value="POLIIIAc"/>
    <property type="match status" value="1"/>
</dbReference>
<dbReference type="CDD" id="cd04485">
    <property type="entry name" value="DnaE_OBF"/>
    <property type="match status" value="1"/>
</dbReference>
<dbReference type="CDD" id="cd12113">
    <property type="entry name" value="PHP_PolIIIA_DnaE3"/>
    <property type="match status" value="1"/>
</dbReference>
<dbReference type="InterPro" id="IPR029460">
    <property type="entry name" value="DNAPol_HHH"/>
</dbReference>
<evidence type="ECO:0000256" key="10">
    <source>
        <dbReference type="ARBA" id="ARBA00049244"/>
    </source>
</evidence>
<accession>A0A926HQL5</accession>
<comment type="similarity">
    <text evidence="2">Belongs to the DNA polymerase type-C family. DnaE subfamily.</text>
</comment>
<dbReference type="InterPro" id="IPR004805">
    <property type="entry name" value="DnaE2/DnaE/PolC"/>
</dbReference>
<dbReference type="Pfam" id="PF07733">
    <property type="entry name" value="DNA_pol3_alpha"/>
    <property type="match status" value="1"/>
</dbReference>